<organism evidence="6">
    <name type="scientific">Pedobacter sp. KACC 23697</name>
    <dbReference type="NCBI Taxonomy" id="3149230"/>
    <lineage>
        <taxon>Bacteria</taxon>
        <taxon>Pseudomonadati</taxon>
        <taxon>Bacteroidota</taxon>
        <taxon>Sphingobacteriia</taxon>
        <taxon>Sphingobacteriales</taxon>
        <taxon>Sphingobacteriaceae</taxon>
        <taxon>Pedobacter</taxon>
    </lineage>
</organism>
<keyword evidence="3 6" id="KW-0238">DNA-binding</keyword>
<accession>A0AAU7K6A1</accession>
<dbReference type="InterPro" id="IPR050808">
    <property type="entry name" value="Phage_Integrase"/>
</dbReference>
<protein>
    <submittedName>
        <fullName evidence="6">Integrase arm-type DNA-binding domain-containing protein</fullName>
    </submittedName>
</protein>
<dbReference type="GO" id="GO:0003677">
    <property type="term" value="F:DNA binding"/>
    <property type="evidence" value="ECO:0007669"/>
    <property type="project" value="UniProtKB-KW"/>
</dbReference>
<evidence type="ECO:0000259" key="5">
    <source>
        <dbReference type="PROSITE" id="PS51898"/>
    </source>
</evidence>
<dbReference type="AlphaFoldDB" id="A0AAU7K6A1"/>
<dbReference type="InterPro" id="IPR025166">
    <property type="entry name" value="Integrase_DNA_bind_dom"/>
</dbReference>
<dbReference type="CDD" id="cd00801">
    <property type="entry name" value="INT_P4_C"/>
    <property type="match status" value="1"/>
</dbReference>
<proteinExistence type="inferred from homology"/>
<dbReference type="PROSITE" id="PS51898">
    <property type="entry name" value="TYR_RECOMBINASE"/>
    <property type="match status" value="1"/>
</dbReference>
<keyword evidence="2" id="KW-0229">DNA integration</keyword>
<dbReference type="InterPro" id="IPR053876">
    <property type="entry name" value="Phage_int_M"/>
</dbReference>
<gene>
    <name evidence="6" type="ORF">ABEG20_00310</name>
</gene>
<dbReference type="GO" id="GO:0015074">
    <property type="term" value="P:DNA integration"/>
    <property type="evidence" value="ECO:0007669"/>
    <property type="project" value="UniProtKB-KW"/>
</dbReference>
<dbReference type="InterPro" id="IPR010998">
    <property type="entry name" value="Integrase_recombinase_N"/>
</dbReference>
<dbReference type="InterPro" id="IPR013762">
    <property type="entry name" value="Integrase-like_cat_sf"/>
</dbReference>
<sequence length="394" mass="46040">MALSDLACRQAQPKPKYFKMPDSGGLYLEVRPTGNKIWRVKYRFNDIERTITHGTYPIISLVQAREYRDKIKAQIILGIDPIAEFEERKQLARYKNAQTFQLVAEQWHQRYLSTWTERYGKEIFNRLKANVFPCFGSKPISEVTITDIMNCLEKIEERKAYDLTRRILRIIGQIMRYGVQTSRCVRDITPDLKGALIKYNTGHYACIETDEIKGLVNAIYSNEARLYPQTIYALKLIMHTFVRTNELINAKWNEFDFDKMLWTIPAERMKMKKAHLVPLSKQVGSLLCKMKELYGYQEYILPSISCKGKPISNNTILSALAALKYEKKMTGHGFRSLAMSSIKENFAYRHEVIDRQLAHVPNNKVDKAYDRAKFLDDRKAMMQDWSDFIDKQLL</sequence>
<dbReference type="InterPro" id="IPR002104">
    <property type="entry name" value="Integrase_catalytic"/>
</dbReference>
<dbReference type="Pfam" id="PF00589">
    <property type="entry name" value="Phage_integrase"/>
    <property type="match status" value="1"/>
</dbReference>
<dbReference type="Gene3D" id="1.10.443.10">
    <property type="entry name" value="Intergrase catalytic core"/>
    <property type="match status" value="1"/>
</dbReference>
<dbReference type="Gene3D" id="1.10.150.130">
    <property type="match status" value="1"/>
</dbReference>
<evidence type="ECO:0000256" key="1">
    <source>
        <dbReference type="ARBA" id="ARBA00008857"/>
    </source>
</evidence>
<dbReference type="Gene3D" id="3.30.160.390">
    <property type="entry name" value="Integrase, DNA-binding domain"/>
    <property type="match status" value="1"/>
</dbReference>
<dbReference type="GO" id="GO:0006310">
    <property type="term" value="P:DNA recombination"/>
    <property type="evidence" value="ECO:0007669"/>
    <property type="project" value="UniProtKB-KW"/>
</dbReference>
<dbReference type="InterPro" id="IPR011010">
    <property type="entry name" value="DNA_brk_join_enz"/>
</dbReference>
<reference evidence="6" key="1">
    <citation type="submission" date="2024-05" db="EMBL/GenBank/DDBJ databases">
        <authorList>
            <person name="Kim S."/>
            <person name="Heo J."/>
            <person name="Choi H."/>
            <person name="Choi Y."/>
            <person name="Kwon S.-W."/>
            <person name="Kim Y."/>
        </authorList>
    </citation>
    <scope>NUCLEOTIDE SEQUENCE</scope>
    <source>
        <strain evidence="6">KACC 23697</strain>
    </source>
</reference>
<dbReference type="RefSeq" id="WP_406825431.1">
    <property type="nucleotide sequence ID" value="NZ_CP157485.1"/>
</dbReference>
<evidence type="ECO:0000313" key="6">
    <source>
        <dbReference type="EMBL" id="XBO48041.1"/>
    </source>
</evidence>
<evidence type="ECO:0000256" key="4">
    <source>
        <dbReference type="ARBA" id="ARBA00023172"/>
    </source>
</evidence>
<dbReference type="Pfam" id="PF13356">
    <property type="entry name" value="Arm-DNA-bind_3"/>
    <property type="match status" value="1"/>
</dbReference>
<dbReference type="EMBL" id="CP157485">
    <property type="protein sequence ID" value="XBO48041.1"/>
    <property type="molecule type" value="Genomic_DNA"/>
</dbReference>
<dbReference type="SUPFAM" id="SSF56349">
    <property type="entry name" value="DNA breaking-rejoining enzymes"/>
    <property type="match status" value="1"/>
</dbReference>
<dbReference type="PANTHER" id="PTHR30629:SF2">
    <property type="entry name" value="PROPHAGE INTEGRASE INTS-RELATED"/>
    <property type="match status" value="1"/>
</dbReference>
<evidence type="ECO:0000256" key="3">
    <source>
        <dbReference type="ARBA" id="ARBA00023125"/>
    </source>
</evidence>
<dbReference type="Pfam" id="PF22022">
    <property type="entry name" value="Phage_int_M"/>
    <property type="match status" value="1"/>
</dbReference>
<dbReference type="PANTHER" id="PTHR30629">
    <property type="entry name" value="PROPHAGE INTEGRASE"/>
    <property type="match status" value="1"/>
</dbReference>
<dbReference type="InterPro" id="IPR038488">
    <property type="entry name" value="Integrase_DNA-bd_sf"/>
</dbReference>
<evidence type="ECO:0000256" key="2">
    <source>
        <dbReference type="ARBA" id="ARBA00022908"/>
    </source>
</evidence>
<comment type="similarity">
    <text evidence="1">Belongs to the 'phage' integrase family.</text>
</comment>
<name>A0AAU7K6A1_9SPHI</name>
<feature type="domain" description="Tyr recombinase" evidence="5">
    <location>
        <begin position="202"/>
        <end position="382"/>
    </location>
</feature>
<keyword evidence="4" id="KW-0233">DNA recombination</keyword>